<dbReference type="AlphaFoldDB" id="A0A3P8DY15"/>
<organism evidence="1 2">
    <name type="scientific">Schistosoma mattheei</name>
    <dbReference type="NCBI Taxonomy" id="31246"/>
    <lineage>
        <taxon>Eukaryota</taxon>
        <taxon>Metazoa</taxon>
        <taxon>Spiralia</taxon>
        <taxon>Lophotrochozoa</taxon>
        <taxon>Platyhelminthes</taxon>
        <taxon>Trematoda</taxon>
        <taxon>Digenea</taxon>
        <taxon>Strigeidida</taxon>
        <taxon>Schistosomatoidea</taxon>
        <taxon>Schistosomatidae</taxon>
        <taxon>Schistosoma</taxon>
    </lineage>
</organism>
<gene>
    <name evidence="1" type="ORF">SMTD_LOCUS10990</name>
</gene>
<accession>A0A3P8DY15</accession>
<reference evidence="1 2" key="1">
    <citation type="submission" date="2018-11" db="EMBL/GenBank/DDBJ databases">
        <authorList>
            <consortium name="Pathogen Informatics"/>
        </authorList>
    </citation>
    <scope>NUCLEOTIDE SEQUENCE [LARGE SCALE GENOMIC DNA]</scope>
    <source>
        <strain>Denwood</strain>
        <strain evidence="2">Zambia</strain>
    </source>
</reference>
<evidence type="ECO:0000313" key="1">
    <source>
        <dbReference type="EMBL" id="VDP56702.1"/>
    </source>
</evidence>
<name>A0A3P8DY15_9TREM</name>
<dbReference type="EMBL" id="UZAL01031057">
    <property type="protein sequence ID" value="VDP56702.1"/>
    <property type="molecule type" value="Genomic_DNA"/>
</dbReference>
<protein>
    <submittedName>
        <fullName evidence="1">Uncharacterized protein</fullName>
    </submittedName>
</protein>
<proteinExistence type="predicted"/>
<sequence>MQLSFIPRHYVIYWPPLRFFQPVPESANNARRGILWDDIRRTSSSHRSRCFKMVTPIALSSLCPNTRCRTSALLTWCCQWMSAILQRRR</sequence>
<evidence type="ECO:0000313" key="2">
    <source>
        <dbReference type="Proteomes" id="UP000269396"/>
    </source>
</evidence>
<keyword evidence="2" id="KW-1185">Reference proteome</keyword>
<dbReference type="Proteomes" id="UP000269396">
    <property type="component" value="Unassembled WGS sequence"/>
</dbReference>